<dbReference type="AlphaFoldDB" id="A0A0S3UHV2"/>
<dbReference type="Proteomes" id="UP000217431">
    <property type="component" value="Chromosome I"/>
</dbReference>
<evidence type="ECO:0000256" key="1">
    <source>
        <dbReference type="SAM" id="Phobius"/>
    </source>
</evidence>
<feature type="transmembrane region" description="Helical" evidence="1">
    <location>
        <begin position="37"/>
        <end position="55"/>
    </location>
</feature>
<dbReference type="EMBL" id="AP014597">
    <property type="protein sequence ID" value="BAU17105.1"/>
    <property type="molecule type" value="Genomic_DNA"/>
</dbReference>
<evidence type="ECO:0000259" key="2">
    <source>
        <dbReference type="Pfam" id="PF13449"/>
    </source>
</evidence>
<accession>A0A0S3UHV2</accession>
<proteinExistence type="predicted"/>
<reference evidence="3 4" key="1">
    <citation type="journal article" date="2016" name="DNA Res.">
        <title>The complete genome sequencing of Prevotella intermedia strain OMA14 and a subsequent fine-scale, intra-species genomic comparison reveal an unusual amplification of conjugative and mobile transposons and identify a novel Prevotella-lineage-specific repeat.</title>
        <authorList>
            <person name="Naito M."/>
            <person name="Ogura Y."/>
            <person name="Itoh T."/>
            <person name="Shoji M."/>
            <person name="Okamoto M."/>
            <person name="Hayashi T."/>
            <person name="Nakayama K."/>
        </authorList>
    </citation>
    <scope>NUCLEOTIDE SEQUENCE [LARGE SCALE GENOMIC DNA]</scope>
    <source>
        <strain evidence="3 4">OMA14</strain>
    </source>
</reference>
<keyword evidence="1" id="KW-0812">Transmembrane</keyword>
<protein>
    <recommendedName>
        <fullName evidence="2">Phytase-like domain-containing protein</fullName>
    </recommendedName>
</protein>
<sequence>MFVKNIYIFLVPFLLIEQRIIVIHCLLKKLNRNSMKLFLTLFFALISASILAQTYPKLVALNGQHHFKETVPKGNYSGITWLGGNRYAVVSDKTEHSGFYIFTLDIDLNTGDIKQVVSNGFFDSSAPNADEEGIAFHSDRHSIFIAREADNSICEYDLSGKLTGKQLLVPSNLRSASNVYGLESLTYNAATYLFWTTTESTLETDGKQAAPMQLLENRLRLQAFDESLQPIAQYAYKMDKGTVNKPAQNYAMGVADMVALDNGVLLVLERELYVAPKKFGSFVKNKLYSVNTNTAEQIDSDKPLTDASPYMEKRLLTEWKTSLTLFHQDFANYEGMCLGPKLNDGSQVLILCADSQNQYGGILRDWFRTIVFRY</sequence>
<dbReference type="SUPFAM" id="SSF82171">
    <property type="entry name" value="DPP6 N-terminal domain-like"/>
    <property type="match status" value="1"/>
</dbReference>
<organism evidence="3 4">
    <name type="scientific">Prevotella intermedia</name>
    <dbReference type="NCBI Taxonomy" id="28131"/>
    <lineage>
        <taxon>Bacteria</taxon>
        <taxon>Pseudomonadati</taxon>
        <taxon>Bacteroidota</taxon>
        <taxon>Bacteroidia</taxon>
        <taxon>Bacteroidales</taxon>
        <taxon>Prevotellaceae</taxon>
        <taxon>Prevotella</taxon>
    </lineage>
</organism>
<name>A0A0S3UHV2_PREIN</name>
<feature type="transmembrane region" description="Helical" evidence="1">
    <location>
        <begin position="6"/>
        <end position="25"/>
    </location>
</feature>
<keyword evidence="1" id="KW-0472">Membrane</keyword>
<evidence type="ECO:0000313" key="3">
    <source>
        <dbReference type="EMBL" id="BAU17105.1"/>
    </source>
</evidence>
<gene>
    <name evidence="3" type="ORF">PIOMA14_I_0597</name>
</gene>
<evidence type="ECO:0000313" key="4">
    <source>
        <dbReference type="Proteomes" id="UP000217431"/>
    </source>
</evidence>
<dbReference type="InterPro" id="IPR027372">
    <property type="entry name" value="Phytase-like_dom"/>
</dbReference>
<feature type="domain" description="Phytase-like" evidence="2">
    <location>
        <begin position="74"/>
        <end position="354"/>
    </location>
</feature>
<keyword evidence="1" id="KW-1133">Transmembrane helix</keyword>
<dbReference type="Pfam" id="PF13449">
    <property type="entry name" value="Phytase-like"/>
    <property type="match status" value="1"/>
</dbReference>
<dbReference type="STRING" id="28131.BWX40_05670"/>